<dbReference type="AlphaFoldDB" id="A0A835C820"/>
<protein>
    <submittedName>
        <fullName evidence="1">Uncharacterized protein</fullName>
    </submittedName>
</protein>
<name>A0A835C820_9FABA</name>
<evidence type="ECO:0000313" key="1">
    <source>
        <dbReference type="EMBL" id="KAF7833086.1"/>
    </source>
</evidence>
<dbReference type="EMBL" id="JAAIUW010000005">
    <property type="protein sequence ID" value="KAF7833086.1"/>
    <property type="molecule type" value="Genomic_DNA"/>
</dbReference>
<sequence length="34" mass="3874">MVVSLTEKIMQIHHVVEEAKAHQNSYTVNEPDVP</sequence>
<comment type="caution">
    <text evidence="1">The sequence shown here is derived from an EMBL/GenBank/DDBJ whole genome shotgun (WGS) entry which is preliminary data.</text>
</comment>
<accession>A0A835C820</accession>
<dbReference type="Proteomes" id="UP000634136">
    <property type="component" value="Unassembled WGS sequence"/>
</dbReference>
<keyword evidence="2" id="KW-1185">Reference proteome</keyword>
<organism evidence="1 2">
    <name type="scientific">Senna tora</name>
    <dbReference type="NCBI Taxonomy" id="362788"/>
    <lineage>
        <taxon>Eukaryota</taxon>
        <taxon>Viridiplantae</taxon>
        <taxon>Streptophyta</taxon>
        <taxon>Embryophyta</taxon>
        <taxon>Tracheophyta</taxon>
        <taxon>Spermatophyta</taxon>
        <taxon>Magnoliopsida</taxon>
        <taxon>eudicotyledons</taxon>
        <taxon>Gunneridae</taxon>
        <taxon>Pentapetalae</taxon>
        <taxon>rosids</taxon>
        <taxon>fabids</taxon>
        <taxon>Fabales</taxon>
        <taxon>Fabaceae</taxon>
        <taxon>Caesalpinioideae</taxon>
        <taxon>Cassia clade</taxon>
        <taxon>Senna</taxon>
    </lineage>
</organism>
<gene>
    <name evidence="1" type="ORF">G2W53_015419</name>
</gene>
<evidence type="ECO:0000313" key="2">
    <source>
        <dbReference type="Proteomes" id="UP000634136"/>
    </source>
</evidence>
<reference evidence="1" key="1">
    <citation type="submission" date="2020-09" db="EMBL/GenBank/DDBJ databases">
        <title>Genome-Enabled Discovery of Anthraquinone Biosynthesis in Senna tora.</title>
        <authorList>
            <person name="Kang S.-H."/>
            <person name="Pandey R.P."/>
            <person name="Lee C.-M."/>
            <person name="Sim J.-S."/>
            <person name="Jeong J.-T."/>
            <person name="Choi B.-S."/>
            <person name="Jung M."/>
            <person name="Ginzburg D."/>
            <person name="Zhao K."/>
            <person name="Won S.Y."/>
            <person name="Oh T.-J."/>
            <person name="Yu Y."/>
            <person name="Kim N.-H."/>
            <person name="Lee O.R."/>
            <person name="Lee T.-H."/>
            <person name="Bashyal P."/>
            <person name="Kim T.-S."/>
            <person name="Lee W.-H."/>
            <person name="Kawkins C."/>
            <person name="Kim C.-K."/>
            <person name="Kim J.S."/>
            <person name="Ahn B.O."/>
            <person name="Rhee S.Y."/>
            <person name="Sohng J.K."/>
        </authorList>
    </citation>
    <scope>NUCLEOTIDE SEQUENCE</scope>
    <source>
        <tissue evidence="1">Leaf</tissue>
    </source>
</reference>
<proteinExistence type="predicted"/>